<proteinExistence type="predicted"/>
<dbReference type="InterPro" id="IPR040187">
    <property type="entry name" value="OCAD1/2"/>
</dbReference>
<name>A0AAU9WU40_9CNID</name>
<keyword evidence="3" id="KW-1185">Reference proteome</keyword>
<feature type="compositionally biased region" description="Basic and acidic residues" evidence="1">
    <location>
        <begin position="163"/>
        <end position="179"/>
    </location>
</feature>
<feature type="region of interest" description="Disordered" evidence="1">
    <location>
        <begin position="105"/>
        <end position="128"/>
    </location>
</feature>
<dbReference type="AlphaFoldDB" id="A0AAU9WU40"/>
<dbReference type="Proteomes" id="UP001159428">
    <property type="component" value="Unassembled WGS sequence"/>
</dbReference>
<dbReference type="PANTHER" id="PTHR13336">
    <property type="entry name" value="OVARIAN CARCINOMA IMMUNOREACTIVE ANTIGEN"/>
    <property type="match status" value="1"/>
</dbReference>
<sequence length="234" mass="26518">MLSKLSTVCFVPSKGYVTKLKNFKGLVYTGVFATTFYAGVQSYGKTCIAKILALPDNSKLKEAVIKNLPKSAGQTNFYQDNLNLQGNQWASPSEEESIMDMQLPLSSSTATPNNQSSEDDHKAPKLYFDVDEAKEKKYATYEDLRKKHRERWNPPSLSSSSQTRKEQIRQKPRETEPDSKPSSSNVFTPWFDQEGSDNDRSSQEAGQRTSNQRERPSFRQGPTPRKNKYGDLIE</sequence>
<comment type="caution">
    <text evidence="2">The sequence shown here is derived from an EMBL/GenBank/DDBJ whole genome shotgun (WGS) entry which is preliminary data.</text>
</comment>
<dbReference type="GO" id="GO:0005768">
    <property type="term" value="C:endosome"/>
    <property type="evidence" value="ECO:0007669"/>
    <property type="project" value="TreeGrafter"/>
</dbReference>
<dbReference type="PANTHER" id="PTHR13336:SF3">
    <property type="entry name" value="OCIA DOMAIN-CONTAINING PROTEIN 1"/>
    <property type="match status" value="1"/>
</dbReference>
<feature type="region of interest" description="Disordered" evidence="1">
    <location>
        <begin position="146"/>
        <end position="234"/>
    </location>
</feature>
<evidence type="ECO:0000313" key="3">
    <source>
        <dbReference type="Proteomes" id="UP001159428"/>
    </source>
</evidence>
<organism evidence="2 3">
    <name type="scientific">Pocillopora meandrina</name>
    <dbReference type="NCBI Taxonomy" id="46732"/>
    <lineage>
        <taxon>Eukaryota</taxon>
        <taxon>Metazoa</taxon>
        <taxon>Cnidaria</taxon>
        <taxon>Anthozoa</taxon>
        <taxon>Hexacorallia</taxon>
        <taxon>Scleractinia</taxon>
        <taxon>Astrocoeniina</taxon>
        <taxon>Pocilloporidae</taxon>
        <taxon>Pocillopora</taxon>
    </lineage>
</organism>
<reference evidence="2 3" key="1">
    <citation type="submission" date="2022-05" db="EMBL/GenBank/DDBJ databases">
        <authorList>
            <consortium name="Genoscope - CEA"/>
            <person name="William W."/>
        </authorList>
    </citation>
    <scope>NUCLEOTIDE SEQUENCE [LARGE SCALE GENOMIC DNA]</scope>
</reference>
<protein>
    <submittedName>
        <fullName evidence="2">Uncharacterized protein</fullName>
    </submittedName>
</protein>
<gene>
    <name evidence="2" type="ORF">PMEA_00011962</name>
</gene>
<feature type="compositionally biased region" description="Polar residues" evidence="1">
    <location>
        <begin position="105"/>
        <end position="116"/>
    </location>
</feature>
<evidence type="ECO:0000313" key="2">
    <source>
        <dbReference type="EMBL" id="CAH3126158.1"/>
    </source>
</evidence>
<evidence type="ECO:0000256" key="1">
    <source>
        <dbReference type="SAM" id="MobiDB-lite"/>
    </source>
</evidence>
<dbReference type="EMBL" id="CALNXJ010000021">
    <property type="protein sequence ID" value="CAH3126158.1"/>
    <property type="molecule type" value="Genomic_DNA"/>
</dbReference>
<accession>A0AAU9WU40</accession>